<keyword evidence="2" id="KW-1185">Reference proteome</keyword>
<dbReference type="STRING" id="37360.A0A0G4IU65"/>
<protein>
    <recommendedName>
        <fullName evidence="3">DUF455 domain-containing protein</fullName>
    </recommendedName>
</protein>
<accession>A0A0G4IU65</accession>
<gene>
    <name evidence="1" type="ORF">PBRA_006929</name>
</gene>
<proteinExistence type="predicted"/>
<evidence type="ECO:0000313" key="1">
    <source>
        <dbReference type="EMBL" id="CEO98815.1"/>
    </source>
</evidence>
<evidence type="ECO:0008006" key="3">
    <source>
        <dbReference type="Google" id="ProtNLM"/>
    </source>
</evidence>
<dbReference type="CDD" id="cd00657">
    <property type="entry name" value="Ferritin_like"/>
    <property type="match status" value="1"/>
</dbReference>
<dbReference type="PANTHER" id="PTHR42782">
    <property type="entry name" value="SI:CH73-314G15.3"/>
    <property type="match status" value="1"/>
</dbReference>
<dbReference type="Proteomes" id="UP000039324">
    <property type="component" value="Unassembled WGS sequence"/>
</dbReference>
<reference evidence="1 2" key="1">
    <citation type="submission" date="2015-02" db="EMBL/GenBank/DDBJ databases">
        <authorList>
            <person name="Chooi Y.-H."/>
        </authorList>
    </citation>
    <scope>NUCLEOTIDE SEQUENCE [LARGE SCALE GENOMIC DNA]</scope>
    <source>
        <strain evidence="1">E3</strain>
    </source>
</reference>
<organism evidence="1 2">
    <name type="scientific">Plasmodiophora brassicae</name>
    <name type="common">Clubroot disease agent</name>
    <dbReference type="NCBI Taxonomy" id="37360"/>
    <lineage>
        <taxon>Eukaryota</taxon>
        <taxon>Sar</taxon>
        <taxon>Rhizaria</taxon>
        <taxon>Endomyxa</taxon>
        <taxon>Phytomyxea</taxon>
        <taxon>Plasmodiophorida</taxon>
        <taxon>Plasmodiophoridae</taxon>
        <taxon>Plasmodiophora</taxon>
    </lineage>
</organism>
<dbReference type="OrthoDB" id="426882at2759"/>
<dbReference type="PANTHER" id="PTHR42782:SF4">
    <property type="entry name" value="DUF455 DOMAIN-CONTAINING PROTEIN"/>
    <property type="match status" value="1"/>
</dbReference>
<name>A0A0G4IU65_PLABS</name>
<sequence>MTTLQDMGLRVLNTANLSEKMTISGDACRLWKAKQVAFGTGSPALPLYPAVPEKPELVEARQVPTMRTSTCSSSVYICLTVAHVELTAVHCYWDTLLRFTDVHDLPVEFVDDFVGVIADETRHFLMLSERLAQLNAAYGDLPAHRSLWQHAIDTSSSLPARLAIVPMAQEARGLDAGPRFVKRLRDTNDMESARVLQCIVDDEVGHVAAGLKWFRFLCQRERVDPVTRFHDLIQQFMPSGLFPPFDAEQRLKAGLTPDYYLPVATATNSPVGAAASSAPCPASRPACGTASRAAVEPASRPVVRSASGSAVGTALPDAAVGTAQCDAAVGTAQFDAAVGTAQCNAAVRTALPDAAFGTAQCDAAVGTALPGQ</sequence>
<dbReference type="InterPro" id="IPR009078">
    <property type="entry name" value="Ferritin-like_SF"/>
</dbReference>
<dbReference type="SUPFAM" id="SSF47240">
    <property type="entry name" value="Ferritin-like"/>
    <property type="match status" value="1"/>
</dbReference>
<evidence type="ECO:0000313" key="2">
    <source>
        <dbReference type="Proteomes" id="UP000039324"/>
    </source>
</evidence>
<dbReference type="EMBL" id="CDSF01000087">
    <property type="protein sequence ID" value="CEO98815.1"/>
    <property type="molecule type" value="Genomic_DNA"/>
</dbReference>
<dbReference type="Pfam" id="PF04305">
    <property type="entry name" value="DUF455"/>
    <property type="match status" value="1"/>
</dbReference>
<dbReference type="InterPro" id="IPR007402">
    <property type="entry name" value="DUF455"/>
</dbReference>
<dbReference type="AlphaFoldDB" id="A0A0G4IU65"/>
<dbReference type="OMA" id="LAWDTIV"/>